<protein>
    <recommendedName>
        <fullName evidence="2">DUF6589 domain-containing protein</fullName>
    </recommendedName>
</protein>
<dbReference type="EMBL" id="AJIL01000129">
    <property type="protein sequence ID" value="KNE93806.1"/>
    <property type="molecule type" value="Genomic_DNA"/>
</dbReference>
<comment type="caution">
    <text evidence="3">The sequence shown here is derived from an EMBL/GenBank/DDBJ whole genome shotgun (WGS) entry which is preliminary data.</text>
</comment>
<feature type="domain" description="DUF6589" evidence="2">
    <location>
        <begin position="358"/>
        <end position="760"/>
    </location>
</feature>
<name>A0A0L0V3P6_9BASI</name>
<proteinExistence type="predicted"/>
<sequence>MSMQHAAEMIPPPKPDTISEHTRLLSICKVIQDNQLTPKKFLLAFLTNPHPAIADRRRLWSSSGLDSTMDLLETTVNLLKKKEQSDSAWCSFVLDEAINIVGSQSLPRGYHPNGCFQSSLKVPAKFFSEKAKKIDNDRLTANMPFLYQLLSSVLYQSIPDKTPTVANEVEDDLGMADLDPLEAEGLNLEQLGYTKPPNPIAWKTQRCNNIATMICSVVAFTRNRRCNGFQLRNGVQYLACGVTDRVNQYLNYFGLACGRRTAVSALRTVSSEAEWDLRKSYSRSLSSVISPIICIDNLDIEQHIHAQSQGHRTRMFHGTWGYVQYPAPELIATLDPSELTIDSYNEAMKQVPSFQIQPHMLLPTAESEESYKAVWKSQIVHVMLQYIARPDNPTKAIRRDPPPVEKISSTPPKIKMLKLMDAPENSAEGIGQVLDSIAKQTGLDPEVFFGRLQIMDGDLATCRNFNCLRSLRTPSAYVQHSLQNVSFQLGASHTLWNISTCILKAHFGDQHNSMDTGAWRCLDALGVPPAKAMPKNDFSLMINHIEQVHEATILYGLKEIMQTQNEGMDGFDASKPRPKISTAKFNTIVEEFYHRYCTGEAPHEASKRDCPKLHNLLMRLQEFSTVVEANRAMKAGDIGRLINMWKRWSVMSQALKSLRNYSSYLPRMVLMLTEFLPSSMAKLFRHSLLFSPSGREGHFVSKDFYLELQNYWLKFLFNQSGNGTLIERLKNLYSMNIHLLREMMHSIRLDTGATLFTQSHKNIMTVQSMNKFIQMANNFNIYDHAGGEKMSNENLKRVENSYLAGYKKLQKEFGTDPQMSRFKENMPCDPFFGEDEDDETDPTDEPNGYEL</sequence>
<evidence type="ECO:0000256" key="1">
    <source>
        <dbReference type="SAM" id="MobiDB-lite"/>
    </source>
</evidence>
<dbReference type="Pfam" id="PF20231">
    <property type="entry name" value="DUF6589"/>
    <property type="match status" value="1"/>
</dbReference>
<accession>A0A0L0V3P6</accession>
<dbReference type="InterPro" id="IPR046496">
    <property type="entry name" value="DUF6589"/>
</dbReference>
<feature type="region of interest" description="Disordered" evidence="1">
    <location>
        <begin position="816"/>
        <end position="851"/>
    </location>
</feature>
<organism evidence="3 4">
    <name type="scientific">Puccinia striiformis f. sp. tritici PST-78</name>
    <dbReference type="NCBI Taxonomy" id="1165861"/>
    <lineage>
        <taxon>Eukaryota</taxon>
        <taxon>Fungi</taxon>
        <taxon>Dikarya</taxon>
        <taxon>Basidiomycota</taxon>
        <taxon>Pucciniomycotina</taxon>
        <taxon>Pucciniomycetes</taxon>
        <taxon>Pucciniales</taxon>
        <taxon>Pucciniaceae</taxon>
        <taxon>Puccinia</taxon>
    </lineage>
</organism>
<keyword evidence="4" id="KW-1185">Reference proteome</keyword>
<reference evidence="4" key="1">
    <citation type="submission" date="2014-03" db="EMBL/GenBank/DDBJ databases">
        <title>The Genome Sequence of Puccinia striiformis f. sp. tritici PST-78.</title>
        <authorList>
            <consortium name="The Broad Institute Genome Sequencing Platform"/>
            <person name="Cuomo C."/>
            <person name="Hulbert S."/>
            <person name="Chen X."/>
            <person name="Walker B."/>
            <person name="Young S.K."/>
            <person name="Zeng Q."/>
            <person name="Gargeya S."/>
            <person name="Fitzgerald M."/>
            <person name="Haas B."/>
            <person name="Abouelleil A."/>
            <person name="Alvarado L."/>
            <person name="Arachchi H.M."/>
            <person name="Berlin A.M."/>
            <person name="Chapman S.B."/>
            <person name="Goldberg J."/>
            <person name="Griggs A."/>
            <person name="Gujja S."/>
            <person name="Hansen M."/>
            <person name="Howarth C."/>
            <person name="Imamovic A."/>
            <person name="Larimer J."/>
            <person name="McCowan C."/>
            <person name="Montmayeur A."/>
            <person name="Murphy C."/>
            <person name="Neiman D."/>
            <person name="Pearson M."/>
            <person name="Priest M."/>
            <person name="Roberts A."/>
            <person name="Saif S."/>
            <person name="Shea T."/>
            <person name="Sisk P."/>
            <person name="Sykes S."/>
            <person name="Wortman J."/>
            <person name="Nusbaum C."/>
            <person name="Birren B."/>
        </authorList>
    </citation>
    <scope>NUCLEOTIDE SEQUENCE [LARGE SCALE GENOMIC DNA]</scope>
    <source>
        <strain evidence="4">race PST-78</strain>
    </source>
</reference>
<evidence type="ECO:0000313" key="4">
    <source>
        <dbReference type="Proteomes" id="UP000054564"/>
    </source>
</evidence>
<evidence type="ECO:0000313" key="3">
    <source>
        <dbReference type="EMBL" id="KNE93806.1"/>
    </source>
</evidence>
<feature type="compositionally biased region" description="Acidic residues" evidence="1">
    <location>
        <begin position="832"/>
        <end position="844"/>
    </location>
</feature>
<dbReference type="Proteomes" id="UP000054564">
    <property type="component" value="Unassembled WGS sequence"/>
</dbReference>
<dbReference type="AlphaFoldDB" id="A0A0L0V3P6"/>
<dbReference type="STRING" id="1165861.A0A0L0V3P6"/>
<evidence type="ECO:0000259" key="2">
    <source>
        <dbReference type="Pfam" id="PF20231"/>
    </source>
</evidence>
<gene>
    <name evidence="3" type="ORF">PSTG_12810</name>
</gene>